<proteinExistence type="predicted"/>
<organism evidence="2 3">
    <name type="scientific">Dietzia maris</name>
    <dbReference type="NCBI Taxonomy" id="37915"/>
    <lineage>
        <taxon>Bacteria</taxon>
        <taxon>Bacillati</taxon>
        <taxon>Actinomycetota</taxon>
        <taxon>Actinomycetes</taxon>
        <taxon>Mycobacteriales</taxon>
        <taxon>Dietziaceae</taxon>
        <taxon>Dietzia</taxon>
    </lineage>
</organism>
<evidence type="ECO:0000313" key="2">
    <source>
        <dbReference type="EMBL" id="RBA32493.1"/>
    </source>
</evidence>
<dbReference type="EMBL" id="QNTT01000045">
    <property type="protein sequence ID" value="RBA32493.1"/>
    <property type="molecule type" value="Genomic_DNA"/>
</dbReference>
<dbReference type="Pfam" id="PF12957">
    <property type="entry name" value="DUF3846"/>
    <property type="match status" value="1"/>
</dbReference>
<dbReference type="AlphaFoldDB" id="A0A365P7U1"/>
<dbReference type="Proteomes" id="UP000252187">
    <property type="component" value="Unassembled WGS sequence"/>
</dbReference>
<dbReference type="InterPro" id="IPR024559">
    <property type="entry name" value="DUF3846"/>
</dbReference>
<accession>A0A365P7U1</accession>
<evidence type="ECO:0000313" key="3">
    <source>
        <dbReference type="Proteomes" id="UP000252187"/>
    </source>
</evidence>
<sequence length="139" mass="14777">MTSTGFLIRTDGTAETVEVASDSRGHLAHMRTLVGADYLDVIGTRSAYGQMDAWVDDEGAFTAIPNVAATVLLSELAGRQMQPLFGHVLILSRAGADTISLSADQIEYVQALYGLAQELPGLHESIARAHHEAAAAGRR</sequence>
<feature type="domain" description="DUF3846" evidence="1">
    <location>
        <begin position="6"/>
        <end position="113"/>
    </location>
</feature>
<name>A0A365P7U1_9ACTN</name>
<evidence type="ECO:0000259" key="1">
    <source>
        <dbReference type="Pfam" id="PF12957"/>
    </source>
</evidence>
<reference evidence="2 3" key="1">
    <citation type="submission" date="2018-06" db="EMBL/GenBank/DDBJ databases">
        <title>Whole genome sequencing of four bacterial strains from South Shetland trench revealing bio-synthetic gene clusters.</title>
        <authorList>
            <person name="Abdel-Mageed W.M."/>
            <person name="Lehri B."/>
            <person name="Jarmusch S.A."/>
            <person name="Miranda K."/>
            <person name="Goodfellow M."/>
            <person name="Jaspars M."/>
            <person name="Karlyshev A.V."/>
        </authorList>
    </citation>
    <scope>NUCLEOTIDE SEQUENCE [LARGE SCALE GENOMIC DNA]</scope>
    <source>
        <strain evidence="2 3">SST1</strain>
    </source>
</reference>
<gene>
    <name evidence="2" type="ORF">DQ226_13985</name>
</gene>
<protein>
    <submittedName>
        <fullName evidence="2">DUF3846 domain-containing protein</fullName>
    </submittedName>
</protein>
<comment type="caution">
    <text evidence="2">The sequence shown here is derived from an EMBL/GenBank/DDBJ whole genome shotgun (WGS) entry which is preliminary data.</text>
</comment>